<protein>
    <recommendedName>
        <fullName evidence="5">Choline/carnitine acyltransferase domain-containing protein</fullName>
    </recommendedName>
</protein>
<sequence>MAPSKLELKVNKAFGIGLEKPFYCKLFYPSCVGSVTAATLALSPTILGKNEQALAEMLPSPVSKIPTPVLLAVVGFPTGYLLTTIANWARWKTIKSLLQYQDWIHGAKSMKTKMWATLLGFLKGPAPYDTYYFQRSLPKQPLPDLEQTLDLWLKVAAELVSKEEFEQTKDAVEAFRKNEGPKLQKHLEKRYQEEVNWLSEYWMTVAYLGSRDPVAVNSNFFWVNKHPIDDLSQLDRAAGAIRIIMEFYELVDHTRLQPVQLQGLVPLCMNGYRYVFNTVRVPGEQIDRIQRYPGETHIIVIRNGYYYKVDMYTNEDGKKNKRRLLTAHEIKMQLGRVCQHADDLEKPLPVASLTSQNRTKWAKQRDILAAKNSVTLKWVESALFVVSLEMEAPKDMDEHCQMSLAGRGGDRWFDKCFTTIFYPGGVYGCNVEHSGIDAMVLASLSEYMNVMEKFGPSGLLPAEKPNDDLPPPMSLTWILDDLVDEINTANKEFLKMADNLECANLNTSYGKGVMKKARLSPDGYIQMALQLAYYKLHKETPKTYEPATSRLYALGRTENIHPMSAESKKWVQSMMDPNATKQSRQDLLRKAINVQTKARIRSTIGQGCDRHLIGLYCASRELGMDVPAIFYDKAWQMPFKLSTSQTPTRAAEMGAKVDHKWVIGGFAPVCQIGYGISYVIMGEDLINITVMAFNSCEETSAGKLVQSIEEALDEMKELVM</sequence>
<evidence type="ECO:0000256" key="2">
    <source>
        <dbReference type="ARBA" id="ARBA00022679"/>
    </source>
</evidence>
<dbReference type="GO" id="GO:0006631">
    <property type="term" value="P:fatty acid metabolic process"/>
    <property type="evidence" value="ECO:0007669"/>
    <property type="project" value="TreeGrafter"/>
</dbReference>
<gene>
    <name evidence="6" type="ORF">LSH36_154g10005</name>
</gene>
<dbReference type="InterPro" id="IPR039551">
    <property type="entry name" value="Cho/carn_acyl_trans"/>
</dbReference>
<evidence type="ECO:0000256" key="1">
    <source>
        <dbReference type="ARBA" id="ARBA00005232"/>
    </source>
</evidence>
<dbReference type="Gene3D" id="3.30.559.10">
    <property type="entry name" value="Chloramphenicol acetyltransferase-like domain"/>
    <property type="match status" value="1"/>
</dbReference>
<keyword evidence="3" id="KW-0012">Acyltransferase</keyword>
<dbReference type="InterPro" id="IPR042231">
    <property type="entry name" value="Cho/carn_acyl_trans_2"/>
</dbReference>
<evidence type="ECO:0000256" key="3">
    <source>
        <dbReference type="ARBA" id="ARBA00023315"/>
    </source>
</evidence>
<dbReference type="Pfam" id="PF00755">
    <property type="entry name" value="Carn_acyltransf"/>
    <property type="match status" value="1"/>
</dbReference>
<dbReference type="GO" id="GO:0005739">
    <property type="term" value="C:mitochondrion"/>
    <property type="evidence" value="ECO:0007669"/>
    <property type="project" value="TreeGrafter"/>
</dbReference>
<comment type="caution">
    <text evidence="6">The sequence shown here is derived from an EMBL/GenBank/DDBJ whole genome shotgun (WGS) entry which is preliminary data.</text>
</comment>
<evidence type="ECO:0000259" key="5">
    <source>
        <dbReference type="Pfam" id="PF00755"/>
    </source>
</evidence>
<dbReference type="PANTHER" id="PTHR22589:SF113">
    <property type="entry name" value="CARNITINE O-PALMITOYLTRANSFERASE 1, LIVER ISOFORM-LIKE"/>
    <property type="match status" value="1"/>
</dbReference>
<dbReference type="PANTHER" id="PTHR22589">
    <property type="entry name" value="CARNITINE O-ACYLTRANSFERASE"/>
    <property type="match status" value="1"/>
</dbReference>
<dbReference type="GO" id="GO:0009437">
    <property type="term" value="P:carnitine metabolic process"/>
    <property type="evidence" value="ECO:0007669"/>
    <property type="project" value="TreeGrafter"/>
</dbReference>
<dbReference type="SUPFAM" id="SSF52777">
    <property type="entry name" value="CoA-dependent acyltransferases"/>
    <property type="match status" value="2"/>
</dbReference>
<comment type="similarity">
    <text evidence="1">Belongs to the carnitine/choline acetyltransferase family.</text>
</comment>
<name>A0AAD9JU77_9ANNE</name>
<dbReference type="AlphaFoldDB" id="A0AAD9JU77"/>
<dbReference type="Proteomes" id="UP001208570">
    <property type="component" value="Unassembled WGS sequence"/>
</dbReference>
<dbReference type="InterPro" id="IPR000542">
    <property type="entry name" value="Carn_acyl_trans"/>
</dbReference>
<keyword evidence="2" id="KW-0808">Transferase</keyword>
<dbReference type="GO" id="GO:0004095">
    <property type="term" value="F:carnitine O-palmitoyltransferase activity"/>
    <property type="evidence" value="ECO:0007669"/>
    <property type="project" value="TreeGrafter"/>
</dbReference>
<evidence type="ECO:0000313" key="6">
    <source>
        <dbReference type="EMBL" id="KAK2159387.1"/>
    </source>
</evidence>
<evidence type="ECO:0000313" key="7">
    <source>
        <dbReference type="Proteomes" id="UP001208570"/>
    </source>
</evidence>
<dbReference type="Gene3D" id="3.30.559.70">
    <property type="entry name" value="Choline/Carnitine o-acyltransferase, domain 2"/>
    <property type="match status" value="1"/>
</dbReference>
<evidence type="ECO:0000256" key="4">
    <source>
        <dbReference type="PIRSR" id="PIRSR600542-1"/>
    </source>
</evidence>
<dbReference type="InterPro" id="IPR023213">
    <property type="entry name" value="CAT-like_dom_sf"/>
</dbReference>
<keyword evidence="7" id="KW-1185">Reference proteome</keyword>
<feature type="active site" description="Proton acceptor" evidence="4">
    <location>
        <position position="433"/>
    </location>
</feature>
<feature type="domain" description="Choline/carnitine acyltransferase" evidence="5">
    <location>
        <begin position="141"/>
        <end position="710"/>
    </location>
</feature>
<reference evidence="6" key="1">
    <citation type="journal article" date="2023" name="Mol. Biol. Evol.">
        <title>Third-Generation Sequencing Reveals the Adaptive Role of the Epigenome in Three Deep-Sea Polychaetes.</title>
        <authorList>
            <person name="Perez M."/>
            <person name="Aroh O."/>
            <person name="Sun Y."/>
            <person name="Lan Y."/>
            <person name="Juniper S.K."/>
            <person name="Young C.R."/>
            <person name="Angers B."/>
            <person name="Qian P.Y."/>
        </authorList>
    </citation>
    <scope>NUCLEOTIDE SEQUENCE</scope>
    <source>
        <strain evidence="6">P08H-3</strain>
    </source>
</reference>
<proteinExistence type="inferred from homology"/>
<dbReference type="EMBL" id="JAODUP010000154">
    <property type="protein sequence ID" value="KAK2159387.1"/>
    <property type="molecule type" value="Genomic_DNA"/>
</dbReference>
<organism evidence="6 7">
    <name type="scientific">Paralvinella palmiformis</name>
    <dbReference type="NCBI Taxonomy" id="53620"/>
    <lineage>
        <taxon>Eukaryota</taxon>
        <taxon>Metazoa</taxon>
        <taxon>Spiralia</taxon>
        <taxon>Lophotrochozoa</taxon>
        <taxon>Annelida</taxon>
        <taxon>Polychaeta</taxon>
        <taxon>Sedentaria</taxon>
        <taxon>Canalipalpata</taxon>
        <taxon>Terebellida</taxon>
        <taxon>Terebelliformia</taxon>
        <taxon>Alvinellidae</taxon>
        <taxon>Paralvinella</taxon>
    </lineage>
</organism>
<accession>A0AAD9JU77</accession>